<organism evidence="2 3">
    <name type="scientific">Dothidotthia symphoricarpi CBS 119687</name>
    <dbReference type="NCBI Taxonomy" id="1392245"/>
    <lineage>
        <taxon>Eukaryota</taxon>
        <taxon>Fungi</taxon>
        <taxon>Dikarya</taxon>
        <taxon>Ascomycota</taxon>
        <taxon>Pezizomycotina</taxon>
        <taxon>Dothideomycetes</taxon>
        <taxon>Pleosporomycetidae</taxon>
        <taxon>Pleosporales</taxon>
        <taxon>Dothidotthiaceae</taxon>
        <taxon>Dothidotthia</taxon>
    </lineage>
</organism>
<accession>A0A6A6ASU8</accession>
<evidence type="ECO:0008006" key="4">
    <source>
        <dbReference type="Google" id="ProtNLM"/>
    </source>
</evidence>
<sequence>MRSSISSMVLAFAAFTQTLAAPTPGNGSIPLPNRLLHHWPNGTWVENISVRPNGNLLVTTSTPDGSVWQVKEPWNDSPEVELVFNFDEWADRLIGIGQTTPDKYVVVGSRFYSIDAQSSHVARTFCAMELDFSVNSTKPAARLIAWMPESYLLQGVAALPWDLETVLISDQYVLRPRQTQVDWTPSPGQVWSLDTRTGEYKLVMTDYAELNTTYAKGPDVGIDGIKIRDHDLFWVNQDDSNIYRIKIDDAGLPVSPGKPEIIATADTMWDDLAFDPVDENVIWATGLNAVFAATLDGKIVAVDGIGTSDNLTLPGPTACAFGKTEKDKNVLYVTGNLLTVPESLLDVKLGGWVRALDTTGFKI</sequence>
<dbReference type="Proteomes" id="UP000799771">
    <property type="component" value="Unassembled WGS sequence"/>
</dbReference>
<dbReference type="GeneID" id="54407574"/>
<dbReference type="RefSeq" id="XP_033529117.1">
    <property type="nucleotide sequence ID" value="XM_033667142.1"/>
</dbReference>
<dbReference type="PANTHER" id="PTHR42060">
    <property type="entry name" value="NHL REPEAT-CONTAINING PROTEIN-RELATED"/>
    <property type="match status" value="1"/>
</dbReference>
<feature type="chain" id="PRO_5025479984" description="SMP-30/Gluconolactonase/LRE-like region domain-containing protein" evidence="1">
    <location>
        <begin position="21"/>
        <end position="363"/>
    </location>
</feature>
<keyword evidence="3" id="KW-1185">Reference proteome</keyword>
<protein>
    <recommendedName>
        <fullName evidence="4">SMP-30/Gluconolactonase/LRE-like region domain-containing protein</fullName>
    </recommendedName>
</protein>
<name>A0A6A6ASU8_9PLEO</name>
<evidence type="ECO:0000256" key="1">
    <source>
        <dbReference type="SAM" id="SignalP"/>
    </source>
</evidence>
<evidence type="ECO:0000313" key="2">
    <source>
        <dbReference type="EMBL" id="KAF2134730.1"/>
    </source>
</evidence>
<dbReference type="InterPro" id="IPR052998">
    <property type="entry name" value="Hetero-Diels-Alderase-like"/>
</dbReference>
<gene>
    <name evidence="2" type="ORF">P153DRAFT_362471</name>
</gene>
<dbReference type="AlphaFoldDB" id="A0A6A6ASU8"/>
<feature type="signal peptide" evidence="1">
    <location>
        <begin position="1"/>
        <end position="20"/>
    </location>
</feature>
<evidence type="ECO:0000313" key="3">
    <source>
        <dbReference type="Proteomes" id="UP000799771"/>
    </source>
</evidence>
<reference evidence="2" key="1">
    <citation type="journal article" date="2020" name="Stud. Mycol.">
        <title>101 Dothideomycetes genomes: a test case for predicting lifestyles and emergence of pathogens.</title>
        <authorList>
            <person name="Haridas S."/>
            <person name="Albert R."/>
            <person name="Binder M."/>
            <person name="Bloem J."/>
            <person name="Labutti K."/>
            <person name="Salamov A."/>
            <person name="Andreopoulos B."/>
            <person name="Baker S."/>
            <person name="Barry K."/>
            <person name="Bills G."/>
            <person name="Bluhm B."/>
            <person name="Cannon C."/>
            <person name="Castanera R."/>
            <person name="Culley D."/>
            <person name="Daum C."/>
            <person name="Ezra D."/>
            <person name="Gonzalez J."/>
            <person name="Henrissat B."/>
            <person name="Kuo A."/>
            <person name="Liang C."/>
            <person name="Lipzen A."/>
            <person name="Lutzoni F."/>
            <person name="Magnuson J."/>
            <person name="Mondo S."/>
            <person name="Nolan M."/>
            <person name="Ohm R."/>
            <person name="Pangilinan J."/>
            <person name="Park H.-J."/>
            <person name="Ramirez L."/>
            <person name="Alfaro M."/>
            <person name="Sun H."/>
            <person name="Tritt A."/>
            <person name="Yoshinaga Y."/>
            <person name="Zwiers L.-H."/>
            <person name="Turgeon B."/>
            <person name="Goodwin S."/>
            <person name="Spatafora J."/>
            <person name="Crous P."/>
            <person name="Grigoriev I."/>
        </authorList>
    </citation>
    <scope>NUCLEOTIDE SEQUENCE</scope>
    <source>
        <strain evidence="2">CBS 119687</strain>
    </source>
</reference>
<dbReference type="PANTHER" id="PTHR42060:SF1">
    <property type="entry name" value="NHL REPEAT-CONTAINING PROTEIN"/>
    <property type="match status" value="1"/>
</dbReference>
<keyword evidence="1" id="KW-0732">Signal</keyword>
<dbReference type="InterPro" id="IPR011042">
    <property type="entry name" value="6-blade_b-propeller_TolB-like"/>
</dbReference>
<dbReference type="Gene3D" id="2.120.10.30">
    <property type="entry name" value="TolB, C-terminal domain"/>
    <property type="match status" value="1"/>
</dbReference>
<dbReference type="OrthoDB" id="9977941at2759"/>
<proteinExistence type="predicted"/>
<dbReference type="SUPFAM" id="SSF63829">
    <property type="entry name" value="Calcium-dependent phosphotriesterase"/>
    <property type="match status" value="1"/>
</dbReference>
<dbReference type="EMBL" id="ML977497">
    <property type="protein sequence ID" value="KAF2134730.1"/>
    <property type="molecule type" value="Genomic_DNA"/>
</dbReference>